<dbReference type="Gene3D" id="1.10.287.130">
    <property type="match status" value="1"/>
</dbReference>
<keyword evidence="9 17" id="KW-0418">Kinase</keyword>
<dbReference type="InterPro" id="IPR003660">
    <property type="entry name" value="HAMP_dom"/>
</dbReference>
<keyword evidence="13 14" id="KW-0472">Membrane</keyword>
<keyword evidence="18" id="KW-1185">Reference proteome</keyword>
<dbReference type="EC" id="2.7.13.3" evidence="3"/>
<dbReference type="Gene3D" id="3.30.565.10">
    <property type="entry name" value="Histidine kinase-like ATPase, C-terminal domain"/>
    <property type="match status" value="1"/>
</dbReference>
<dbReference type="GO" id="GO:0005886">
    <property type="term" value="C:plasma membrane"/>
    <property type="evidence" value="ECO:0007669"/>
    <property type="project" value="UniProtKB-SubCell"/>
</dbReference>
<gene>
    <name evidence="17" type="ORF">UQ64_10685</name>
</gene>
<dbReference type="SMART" id="SM00387">
    <property type="entry name" value="HATPase_c"/>
    <property type="match status" value="1"/>
</dbReference>
<reference evidence="17 18" key="1">
    <citation type="journal article" date="2015" name="Int. Biodeterior. Biodegradation">
        <title>Physiological and genetic screening methods for the isolation of methyl tert-butyl ether-degrading bacteria for bioremediation purposes.</title>
        <authorList>
            <person name="Guisado I.M."/>
            <person name="Purswani J."/>
            <person name="Gonzalez Lopez J."/>
            <person name="Pozo C."/>
        </authorList>
    </citation>
    <scope>NUCLEOTIDE SEQUENCE [LARGE SCALE GENOMIC DNA]</scope>
    <source>
        <strain evidence="17 18">SH7</strain>
    </source>
</reference>
<keyword evidence="5" id="KW-0597">Phosphoprotein</keyword>
<evidence type="ECO:0000256" key="9">
    <source>
        <dbReference type="ARBA" id="ARBA00022777"/>
    </source>
</evidence>
<comment type="subcellular location">
    <subcellularLocation>
        <location evidence="2">Cell membrane</location>
        <topology evidence="2">Multi-pass membrane protein</topology>
    </subcellularLocation>
</comment>
<dbReference type="PRINTS" id="PR00344">
    <property type="entry name" value="BCTRLSENSOR"/>
</dbReference>
<dbReference type="SUPFAM" id="SSF47384">
    <property type="entry name" value="Homodimeric domain of signal transducing histidine kinase"/>
    <property type="match status" value="1"/>
</dbReference>
<evidence type="ECO:0000256" key="14">
    <source>
        <dbReference type="SAM" id="Phobius"/>
    </source>
</evidence>
<keyword evidence="10" id="KW-0067">ATP-binding</keyword>
<dbReference type="EMBL" id="LCZJ02000018">
    <property type="protein sequence ID" value="KTD87287.1"/>
    <property type="molecule type" value="Genomic_DNA"/>
</dbReference>
<dbReference type="InterPro" id="IPR050398">
    <property type="entry name" value="HssS/ArlS-like"/>
</dbReference>
<dbReference type="RefSeq" id="WP_060622812.1">
    <property type="nucleotide sequence ID" value="NZ_LCZJ02000018.1"/>
</dbReference>
<feature type="transmembrane region" description="Helical" evidence="14">
    <location>
        <begin position="125"/>
        <end position="146"/>
    </location>
</feature>
<dbReference type="PROSITE" id="PS50109">
    <property type="entry name" value="HIS_KIN"/>
    <property type="match status" value="1"/>
</dbReference>
<feature type="transmembrane region" description="Helical" evidence="14">
    <location>
        <begin position="6"/>
        <end position="25"/>
    </location>
</feature>
<evidence type="ECO:0000256" key="3">
    <source>
        <dbReference type="ARBA" id="ARBA00012438"/>
    </source>
</evidence>
<name>A0A0W1B148_9BACL</name>
<feature type="domain" description="Histidine kinase" evidence="15">
    <location>
        <begin position="216"/>
        <end position="422"/>
    </location>
</feature>
<dbReference type="SMART" id="SM00388">
    <property type="entry name" value="HisKA"/>
    <property type="match status" value="1"/>
</dbReference>
<dbReference type="PANTHER" id="PTHR45528">
    <property type="entry name" value="SENSOR HISTIDINE KINASE CPXA"/>
    <property type="match status" value="1"/>
</dbReference>
<protein>
    <recommendedName>
        <fullName evidence="3">histidine kinase</fullName>
        <ecNumber evidence="3">2.7.13.3</ecNumber>
    </recommendedName>
</protein>
<evidence type="ECO:0000256" key="10">
    <source>
        <dbReference type="ARBA" id="ARBA00022840"/>
    </source>
</evidence>
<accession>A0A0W1B148</accession>
<dbReference type="Pfam" id="PF02518">
    <property type="entry name" value="HATPase_c"/>
    <property type="match status" value="1"/>
</dbReference>
<dbReference type="OrthoDB" id="335833at2"/>
<evidence type="ECO:0000313" key="18">
    <source>
        <dbReference type="Proteomes" id="UP000054709"/>
    </source>
</evidence>
<keyword evidence="11 14" id="KW-1133">Transmembrane helix</keyword>
<dbReference type="CDD" id="cd06225">
    <property type="entry name" value="HAMP"/>
    <property type="match status" value="1"/>
</dbReference>
<evidence type="ECO:0000256" key="5">
    <source>
        <dbReference type="ARBA" id="ARBA00022553"/>
    </source>
</evidence>
<dbReference type="CDD" id="cd00082">
    <property type="entry name" value="HisKA"/>
    <property type="match status" value="1"/>
</dbReference>
<feature type="domain" description="HAMP" evidence="16">
    <location>
        <begin position="149"/>
        <end position="201"/>
    </location>
</feature>
<dbReference type="SUPFAM" id="SSF55874">
    <property type="entry name" value="ATPase domain of HSP90 chaperone/DNA topoisomerase II/histidine kinase"/>
    <property type="match status" value="1"/>
</dbReference>
<dbReference type="InterPro" id="IPR005467">
    <property type="entry name" value="His_kinase_dom"/>
</dbReference>
<dbReference type="InterPro" id="IPR036097">
    <property type="entry name" value="HisK_dim/P_sf"/>
</dbReference>
<evidence type="ECO:0000259" key="15">
    <source>
        <dbReference type="PROSITE" id="PS50109"/>
    </source>
</evidence>
<evidence type="ECO:0000313" key="17">
    <source>
        <dbReference type="EMBL" id="KTD87287.1"/>
    </source>
</evidence>
<dbReference type="SUPFAM" id="SSF158472">
    <property type="entry name" value="HAMP domain-like"/>
    <property type="match status" value="1"/>
</dbReference>
<proteinExistence type="predicted"/>
<dbReference type="Gene3D" id="6.10.340.10">
    <property type="match status" value="1"/>
</dbReference>
<keyword evidence="6" id="KW-0808">Transferase</keyword>
<comment type="caution">
    <text evidence="17">The sequence shown here is derived from an EMBL/GenBank/DDBJ whole genome shotgun (WGS) entry which is preliminary data.</text>
</comment>
<evidence type="ECO:0000256" key="8">
    <source>
        <dbReference type="ARBA" id="ARBA00022741"/>
    </source>
</evidence>
<evidence type="ECO:0000256" key="1">
    <source>
        <dbReference type="ARBA" id="ARBA00000085"/>
    </source>
</evidence>
<dbReference type="GO" id="GO:0005524">
    <property type="term" value="F:ATP binding"/>
    <property type="evidence" value="ECO:0007669"/>
    <property type="project" value="UniProtKB-KW"/>
</dbReference>
<evidence type="ECO:0000259" key="16">
    <source>
        <dbReference type="PROSITE" id="PS50885"/>
    </source>
</evidence>
<dbReference type="InterPro" id="IPR004358">
    <property type="entry name" value="Sig_transdc_His_kin-like_C"/>
</dbReference>
<keyword evidence="4" id="KW-1003">Cell membrane</keyword>
<evidence type="ECO:0000256" key="7">
    <source>
        <dbReference type="ARBA" id="ARBA00022692"/>
    </source>
</evidence>
<dbReference type="PANTHER" id="PTHR45528:SF1">
    <property type="entry name" value="SENSOR HISTIDINE KINASE CPXA"/>
    <property type="match status" value="1"/>
</dbReference>
<dbReference type="InterPro" id="IPR036890">
    <property type="entry name" value="HATPase_C_sf"/>
</dbReference>
<evidence type="ECO:0000256" key="2">
    <source>
        <dbReference type="ARBA" id="ARBA00004651"/>
    </source>
</evidence>
<keyword evidence="12" id="KW-0902">Two-component regulatory system</keyword>
<keyword evidence="8" id="KW-0547">Nucleotide-binding</keyword>
<comment type="catalytic activity">
    <reaction evidence="1">
        <text>ATP + protein L-histidine = ADP + protein N-phospho-L-histidine.</text>
        <dbReference type="EC" id="2.7.13.3"/>
    </reaction>
</comment>
<dbReference type="GO" id="GO:0000155">
    <property type="term" value="F:phosphorelay sensor kinase activity"/>
    <property type="evidence" value="ECO:0007669"/>
    <property type="project" value="InterPro"/>
</dbReference>
<keyword evidence="7 14" id="KW-0812">Transmembrane</keyword>
<organism evidence="17 18">
    <name type="scientific">Paenibacillus etheri</name>
    <dbReference type="NCBI Taxonomy" id="1306852"/>
    <lineage>
        <taxon>Bacteria</taxon>
        <taxon>Bacillati</taxon>
        <taxon>Bacillota</taxon>
        <taxon>Bacilli</taxon>
        <taxon>Bacillales</taxon>
        <taxon>Paenibacillaceae</taxon>
        <taxon>Paenibacillus</taxon>
    </lineage>
</organism>
<dbReference type="Pfam" id="PF00512">
    <property type="entry name" value="HisKA"/>
    <property type="match status" value="1"/>
</dbReference>
<dbReference type="AlphaFoldDB" id="A0A0W1B148"/>
<sequence length="422" mass="48001">MTKKLLITLLLTILAASITLLFLIFNLKVETSTDRVAINTIVKLTEQNWDKLDPKLYKESSHDFTIIDTSGALKYQTENAISVTVNEAINNRDTLIDVIVQDKMVGKVIINNDYRTIFIHMKQQFIQVSVVMLLLLTILGILYIWFLNKSILRPFRKMQLFAKHIARGDLEVPLEMDRNHLFGAFTESFDMMREELAAARHSEYLANKSKKELVASLSHDIKTPVASLKAITELMLVSARDEKTSRQLNTLYSKADQIDRLVTDMFHSTLEELNELKVSLTEEHSHLLTQIINNVNFYERISAASVPDCIIMVDPLRLQQVIDNVVNNSYKYAFSGTPIDIKFEIRGHYLEVDILDYGSGVPVEELPLIFNKFFRGSLAVSQNGAGLGLYISRYMMQKMQGDIVCSNREDGFTVKLLIPLAG</sequence>
<evidence type="ECO:0000256" key="4">
    <source>
        <dbReference type="ARBA" id="ARBA00022475"/>
    </source>
</evidence>
<dbReference type="PROSITE" id="PS50885">
    <property type="entry name" value="HAMP"/>
    <property type="match status" value="1"/>
</dbReference>
<evidence type="ECO:0000256" key="12">
    <source>
        <dbReference type="ARBA" id="ARBA00023012"/>
    </source>
</evidence>
<dbReference type="InterPro" id="IPR003661">
    <property type="entry name" value="HisK_dim/P_dom"/>
</dbReference>
<evidence type="ECO:0000256" key="6">
    <source>
        <dbReference type="ARBA" id="ARBA00022679"/>
    </source>
</evidence>
<evidence type="ECO:0000256" key="11">
    <source>
        <dbReference type="ARBA" id="ARBA00022989"/>
    </source>
</evidence>
<dbReference type="Proteomes" id="UP000054709">
    <property type="component" value="Unassembled WGS sequence"/>
</dbReference>
<evidence type="ECO:0000256" key="13">
    <source>
        <dbReference type="ARBA" id="ARBA00023136"/>
    </source>
</evidence>
<dbReference type="InterPro" id="IPR003594">
    <property type="entry name" value="HATPase_dom"/>
</dbReference>